<dbReference type="STRING" id="1581557.BN1208_1154"/>
<accession>A0A0D6EWE1</accession>
<dbReference type="EC" id="6.3.2.6" evidence="8"/>
<sequence>MAENQLIATSIKSLPLLHKGKVRDIYAIDDKHLLIVTTDRLSAFDVVMAEPIPFKGFVLTQMADFWFNKLSFVVANHLSGISPESVVAENEVIQVKNRAIVARKLKALPIEAIVRGYLSGSGWKDYQKTQSLCGIKLPQGLKESAKLSEPIFTPSSKEAVGRHDENISYEECEARVGKDVASSIKEISIKLYQEASTFALTKGIIIADTKFEFGLDDENHLVLIDEILTPDSSRFWPLDQYHEGASQPSFDKQFIRDWLENSGWNKTPPPPSLPEDVIRKTSEKYLEAFKKLTGQDIKK</sequence>
<proteinExistence type="inferred from homology"/>
<dbReference type="GO" id="GO:0005524">
    <property type="term" value="F:ATP binding"/>
    <property type="evidence" value="ECO:0007669"/>
    <property type="project" value="UniProtKB-KW"/>
</dbReference>
<keyword evidence="3 8" id="KW-0436">Ligase</keyword>
<evidence type="ECO:0000256" key="2">
    <source>
        <dbReference type="ARBA" id="ARBA00010190"/>
    </source>
</evidence>
<evidence type="ECO:0000256" key="1">
    <source>
        <dbReference type="ARBA" id="ARBA00004672"/>
    </source>
</evidence>
<dbReference type="EMBL" id="LN827929">
    <property type="protein sequence ID" value="CEZ20035.1"/>
    <property type="molecule type" value="Genomic_DNA"/>
</dbReference>
<evidence type="ECO:0000256" key="5">
    <source>
        <dbReference type="ARBA" id="ARBA00022755"/>
    </source>
</evidence>
<dbReference type="GO" id="GO:0004639">
    <property type="term" value="F:phosphoribosylaminoimidazolesuccinocarboxamide synthase activity"/>
    <property type="evidence" value="ECO:0007669"/>
    <property type="project" value="UniProtKB-UniRule"/>
</dbReference>
<keyword evidence="5 8" id="KW-0658">Purine biosynthesis</keyword>
<dbReference type="FunFam" id="3.30.470.20:FF:000015">
    <property type="entry name" value="Phosphoribosylaminoimidazole-succinocarboxamide synthase"/>
    <property type="match status" value="1"/>
</dbReference>
<dbReference type="PANTHER" id="PTHR43700:SF1">
    <property type="entry name" value="PHOSPHORIBOSYLAMINOIMIDAZOLE-SUCCINOCARBOXAMIDE SYNTHASE"/>
    <property type="match status" value="1"/>
</dbReference>
<dbReference type="PROSITE" id="PS01057">
    <property type="entry name" value="SAICAR_SYNTHETASE_1"/>
    <property type="match status" value="1"/>
</dbReference>
<dbReference type="InterPro" id="IPR018236">
    <property type="entry name" value="SAICAR_synthetase_CS"/>
</dbReference>
<dbReference type="PROSITE" id="PS01058">
    <property type="entry name" value="SAICAR_SYNTHETASE_2"/>
    <property type="match status" value="1"/>
</dbReference>
<gene>
    <name evidence="8 10" type="primary">purC</name>
    <name evidence="10" type="ORF">BN1208_1154</name>
</gene>
<dbReference type="OrthoDB" id="9801549at2"/>
<evidence type="ECO:0000256" key="3">
    <source>
        <dbReference type="ARBA" id="ARBA00022598"/>
    </source>
</evidence>
<evidence type="ECO:0000313" key="11">
    <source>
        <dbReference type="Proteomes" id="UP000064007"/>
    </source>
</evidence>
<keyword evidence="6 8" id="KW-0067">ATP-binding</keyword>
<dbReference type="RefSeq" id="WP_046488736.1">
    <property type="nucleotide sequence ID" value="NZ_LN827929.1"/>
</dbReference>
<evidence type="ECO:0000313" key="10">
    <source>
        <dbReference type="EMBL" id="CEZ20035.1"/>
    </source>
</evidence>
<dbReference type="InterPro" id="IPR001636">
    <property type="entry name" value="SAICAR_synth"/>
</dbReference>
<dbReference type="HAMAP" id="MF_00137">
    <property type="entry name" value="SAICAR_synth"/>
    <property type="match status" value="1"/>
</dbReference>
<evidence type="ECO:0000256" key="8">
    <source>
        <dbReference type="HAMAP-Rule" id="MF_00137"/>
    </source>
</evidence>
<dbReference type="SUPFAM" id="SSF56104">
    <property type="entry name" value="SAICAR synthase-like"/>
    <property type="match status" value="1"/>
</dbReference>
<dbReference type="Gene3D" id="3.30.470.20">
    <property type="entry name" value="ATP-grasp fold, B domain"/>
    <property type="match status" value="1"/>
</dbReference>
<comment type="pathway">
    <text evidence="1 8">Purine metabolism; IMP biosynthesis via de novo pathway; 5-amino-1-(5-phospho-D-ribosyl)imidazole-4-carboxamide from 5-amino-1-(5-phospho-D-ribosyl)imidazole-4-carboxylate: step 1/2.</text>
</comment>
<evidence type="ECO:0000256" key="4">
    <source>
        <dbReference type="ARBA" id="ARBA00022741"/>
    </source>
</evidence>
<organism evidence="10 11">
    <name type="scientific">Candidatus Methylopumilus planktonicus</name>
    <dbReference type="NCBI Taxonomy" id="1581557"/>
    <lineage>
        <taxon>Bacteria</taxon>
        <taxon>Pseudomonadati</taxon>
        <taxon>Pseudomonadota</taxon>
        <taxon>Betaproteobacteria</taxon>
        <taxon>Nitrosomonadales</taxon>
        <taxon>Methylophilaceae</taxon>
        <taxon>Candidatus Methylopumilus</taxon>
    </lineage>
</organism>
<evidence type="ECO:0000256" key="7">
    <source>
        <dbReference type="ARBA" id="ARBA00048475"/>
    </source>
</evidence>
<evidence type="ECO:0000259" key="9">
    <source>
        <dbReference type="Pfam" id="PF01259"/>
    </source>
</evidence>
<dbReference type="GO" id="GO:0005737">
    <property type="term" value="C:cytoplasm"/>
    <property type="evidence" value="ECO:0007669"/>
    <property type="project" value="TreeGrafter"/>
</dbReference>
<dbReference type="Pfam" id="PF01259">
    <property type="entry name" value="SAICAR_synt"/>
    <property type="match status" value="1"/>
</dbReference>
<dbReference type="NCBIfam" id="NF010568">
    <property type="entry name" value="PRK13961.1"/>
    <property type="match status" value="1"/>
</dbReference>
<comment type="similarity">
    <text evidence="2 8">Belongs to the SAICAR synthetase family.</text>
</comment>
<dbReference type="GO" id="GO:0006189">
    <property type="term" value="P:'de novo' IMP biosynthetic process"/>
    <property type="evidence" value="ECO:0007669"/>
    <property type="project" value="UniProtKB-UniRule"/>
</dbReference>
<feature type="domain" description="SAICAR synthetase/ADE2 N-terminal" evidence="9">
    <location>
        <begin position="17"/>
        <end position="269"/>
    </location>
</feature>
<dbReference type="Gene3D" id="3.30.200.20">
    <property type="entry name" value="Phosphorylase Kinase, domain 1"/>
    <property type="match status" value="1"/>
</dbReference>
<name>A0A0D6EWE1_9PROT</name>
<protein>
    <recommendedName>
        <fullName evidence="8">Phosphoribosylaminoimidazole-succinocarboxamide synthase</fullName>
        <ecNumber evidence="8">6.3.2.6</ecNumber>
    </recommendedName>
    <alternativeName>
        <fullName evidence="8">SAICAR synthetase</fullName>
    </alternativeName>
</protein>
<keyword evidence="4 8" id="KW-0547">Nucleotide-binding</keyword>
<dbReference type="CDD" id="cd01414">
    <property type="entry name" value="SAICAR_synt_Sc"/>
    <property type="match status" value="1"/>
</dbReference>
<dbReference type="KEGG" id="mbat:BN1208_1154"/>
<dbReference type="InterPro" id="IPR028923">
    <property type="entry name" value="SAICAR_synt/ADE2_N"/>
</dbReference>
<dbReference type="Proteomes" id="UP000064007">
    <property type="component" value="Chromosome 1"/>
</dbReference>
<dbReference type="UniPathway" id="UPA00074">
    <property type="reaction ID" value="UER00131"/>
</dbReference>
<dbReference type="AlphaFoldDB" id="A0A0D6EWE1"/>
<evidence type="ECO:0000256" key="6">
    <source>
        <dbReference type="ARBA" id="ARBA00022840"/>
    </source>
</evidence>
<keyword evidence="11" id="KW-1185">Reference proteome</keyword>
<reference evidence="11" key="1">
    <citation type="submission" date="2014-12" db="EMBL/GenBank/DDBJ databases">
        <authorList>
            <person name="Salcher M.M."/>
        </authorList>
    </citation>
    <scope>NUCLEOTIDE SEQUENCE [LARGE SCALE GENOMIC DNA]</scope>
    <source>
        <strain evidence="11">MMS-10A-171</strain>
    </source>
</reference>
<dbReference type="HOGENOM" id="CLU_045637_0_0_4"/>
<dbReference type="NCBIfam" id="TIGR00081">
    <property type="entry name" value="purC"/>
    <property type="match status" value="1"/>
</dbReference>
<dbReference type="PANTHER" id="PTHR43700">
    <property type="entry name" value="PHOSPHORIBOSYLAMINOIMIDAZOLE-SUCCINOCARBOXAMIDE SYNTHASE"/>
    <property type="match status" value="1"/>
</dbReference>
<comment type="catalytic activity">
    <reaction evidence="7 8">
        <text>5-amino-1-(5-phospho-D-ribosyl)imidazole-4-carboxylate + L-aspartate + ATP = (2S)-2-[5-amino-1-(5-phospho-beta-D-ribosyl)imidazole-4-carboxamido]succinate + ADP + phosphate + 2 H(+)</text>
        <dbReference type="Rhea" id="RHEA:22628"/>
        <dbReference type="ChEBI" id="CHEBI:15378"/>
        <dbReference type="ChEBI" id="CHEBI:29991"/>
        <dbReference type="ChEBI" id="CHEBI:30616"/>
        <dbReference type="ChEBI" id="CHEBI:43474"/>
        <dbReference type="ChEBI" id="CHEBI:58443"/>
        <dbReference type="ChEBI" id="CHEBI:77657"/>
        <dbReference type="ChEBI" id="CHEBI:456216"/>
        <dbReference type="EC" id="6.3.2.6"/>
    </reaction>
</comment>